<sequence length="111" mass="12555">MCSHEFTYLIWFSWGGFIVSWIGWMQGLGKDGSGITEPVQAKVMEDRPGLGSKQRKVESTLEVQAGNSYRTRIQKKALAKFCGDVLVLQASFQCINLERLSFSISYIPWKS</sequence>
<keyword evidence="1" id="KW-0472">Membrane</keyword>
<comment type="caution">
    <text evidence="3">The sequence shown here is derived from an EMBL/GenBank/DDBJ whole genome shotgun (WGS) entry which is preliminary data.</text>
</comment>
<evidence type="ECO:0000256" key="1">
    <source>
        <dbReference type="SAM" id="Phobius"/>
    </source>
</evidence>
<keyword evidence="1" id="KW-1133">Transmembrane helix</keyword>
<keyword evidence="4" id="KW-1185">Reference proteome</keyword>
<evidence type="ECO:0000313" key="4">
    <source>
        <dbReference type="Proteomes" id="UP001141806"/>
    </source>
</evidence>
<organism evidence="3 4">
    <name type="scientific">Protea cynaroides</name>
    <dbReference type="NCBI Taxonomy" id="273540"/>
    <lineage>
        <taxon>Eukaryota</taxon>
        <taxon>Viridiplantae</taxon>
        <taxon>Streptophyta</taxon>
        <taxon>Embryophyta</taxon>
        <taxon>Tracheophyta</taxon>
        <taxon>Spermatophyta</taxon>
        <taxon>Magnoliopsida</taxon>
        <taxon>Proteales</taxon>
        <taxon>Proteaceae</taxon>
        <taxon>Protea</taxon>
    </lineage>
</organism>
<protein>
    <recommendedName>
        <fullName evidence="2">G-patch domain-containing protein</fullName>
    </recommendedName>
</protein>
<dbReference type="InterPro" id="IPR000467">
    <property type="entry name" value="G_patch_dom"/>
</dbReference>
<feature type="transmembrane region" description="Helical" evidence="1">
    <location>
        <begin position="6"/>
        <end position="24"/>
    </location>
</feature>
<name>A0A9Q0GLC8_9MAGN</name>
<evidence type="ECO:0000313" key="3">
    <source>
        <dbReference type="EMBL" id="KAJ4949971.1"/>
    </source>
</evidence>
<accession>A0A9Q0GLC8</accession>
<dbReference type="GO" id="GO:0003676">
    <property type="term" value="F:nucleic acid binding"/>
    <property type="evidence" value="ECO:0007669"/>
    <property type="project" value="InterPro"/>
</dbReference>
<gene>
    <name evidence="3" type="ORF">NE237_026803</name>
</gene>
<dbReference type="Pfam" id="PF01585">
    <property type="entry name" value="G-patch"/>
    <property type="match status" value="1"/>
</dbReference>
<dbReference type="Proteomes" id="UP001141806">
    <property type="component" value="Unassembled WGS sequence"/>
</dbReference>
<dbReference type="OrthoDB" id="439808at2759"/>
<dbReference type="AlphaFoldDB" id="A0A9Q0GLC8"/>
<reference evidence="3" key="1">
    <citation type="journal article" date="2023" name="Plant J.">
        <title>The genome of the king protea, Protea cynaroides.</title>
        <authorList>
            <person name="Chang J."/>
            <person name="Duong T.A."/>
            <person name="Schoeman C."/>
            <person name="Ma X."/>
            <person name="Roodt D."/>
            <person name="Barker N."/>
            <person name="Li Z."/>
            <person name="Van de Peer Y."/>
            <person name="Mizrachi E."/>
        </authorList>
    </citation>
    <scope>NUCLEOTIDE SEQUENCE</scope>
    <source>
        <tissue evidence="3">Young leaves</tissue>
    </source>
</reference>
<proteinExistence type="predicted"/>
<keyword evidence="1" id="KW-0812">Transmembrane</keyword>
<dbReference type="EMBL" id="JAMYWD010000012">
    <property type="protein sequence ID" value="KAJ4949971.1"/>
    <property type="molecule type" value="Genomic_DNA"/>
</dbReference>
<evidence type="ECO:0000259" key="2">
    <source>
        <dbReference type="PROSITE" id="PS50174"/>
    </source>
</evidence>
<feature type="domain" description="G-patch" evidence="2">
    <location>
        <begin position="22"/>
        <end position="55"/>
    </location>
</feature>
<dbReference type="PROSITE" id="PS50174">
    <property type="entry name" value="G_PATCH"/>
    <property type="match status" value="1"/>
</dbReference>